<gene>
    <name evidence="4" type="ORF">OJ962_03205</name>
</gene>
<comment type="cofactor">
    <cofactor evidence="1">
        <name>FAD</name>
        <dbReference type="ChEBI" id="CHEBI:57692"/>
    </cofactor>
</comment>
<dbReference type="EMBL" id="JAPCID010000004">
    <property type="protein sequence ID" value="MDA0136490.1"/>
    <property type="molecule type" value="Genomic_DNA"/>
</dbReference>
<organism evidence="4 5">
    <name type="scientific">Solirubrobacter deserti</name>
    <dbReference type="NCBI Taxonomy" id="2282478"/>
    <lineage>
        <taxon>Bacteria</taxon>
        <taxon>Bacillati</taxon>
        <taxon>Actinomycetota</taxon>
        <taxon>Thermoleophilia</taxon>
        <taxon>Solirubrobacterales</taxon>
        <taxon>Solirubrobacteraceae</taxon>
        <taxon>Solirubrobacter</taxon>
    </lineage>
</organism>
<reference evidence="4" key="1">
    <citation type="submission" date="2022-10" db="EMBL/GenBank/DDBJ databases">
        <title>The WGS of Solirubrobacter sp. CPCC 204708.</title>
        <authorList>
            <person name="Jiang Z."/>
        </authorList>
    </citation>
    <scope>NUCLEOTIDE SEQUENCE</scope>
    <source>
        <strain evidence="4">CPCC 204708</strain>
    </source>
</reference>
<proteinExistence type="predicted"/>
<dbReference type="InterPro" id="IPR002937">
    <property type="entry name" value="Amino_oxidase"/>
</dbReference>
<sequence length="437" mass="46526">MTRDVVIVGGGIAGLSAAWHLRHRDVLLLEAGDRLGGRMRSDERGDYWLNYGAHLFPAPGTLVDRITAECELETVPVTGGMMGLAVGDAILDGGRVESYPFRLPLSVRERIAFARAGVKVQLAVRRYHAAANRYDFENDRSFADFLGPLPPKVHAIFSCAAHRATGELDELAAGAGIGLFALVWAGKGSLIARNLRGGTGQLPAAMGRELGDRARTHARVEAVRADGDELAVSVNGEEVRARHVIMAANAPYASPLVGPVAPQAADALAKLTYGAFLSVAVETRETTAMPYDGVYAIATPGRVFDMFTNQAHALRVGPRTPGGSLMLFTGAQQAAALMRESDEVIVERFLADLHAMYPQTRGVIANATVQRWELGNVYASPGRGALQPALEGALGTHENLHLAGDYFAELGTMEAAAQTGLAAAERVDSRIREAVNV</sequence>
<protein>
    <submittedName>
        <fullName evidence="4">FAD-dependent oxidoreductase</fullName>
    </submittedName>
</protein>
<evidence type="ECO:0000259" key="3">
    <source>
        <dbReference type="Pfam" id="PF01593"/>
    </source>
</evidence>
<dbReference type="InterPro" id="IPR050464">
    <property type="entry name" value="Zeta_carotene_desat/Oxidored"/>
</dbReference>
<dbReference type="SUPFAM" id="SSF51905">
    <property type="entry name" value="FAD/NAD(P)-binding domain"/>
    <property type="match status" value="1"/>
</dbReference>
<keyword evidence="5" id="KW-1185">Reference proteome</keyword>
<evidence type="ECO:0000313" key="5">
    <source>
        <dbReference type="Proteomes" id="UP001147700"/>
    </source>
</evidence>
<dbReference type="InterPro" id="IPR036188">
    <property type="entry name" value="FAD/NAD-bd_sf"/>
</dbReference>
<dbReference type="Pfam" id="PF01593">
    <property type="entry name" value="Amino_oxidase"/>
    <property type="match status" value="1"/>
</dbReference>
<dbReference type="InterPro" id="IPR001613">
    <property type="entry name" value="Flavin_amine_oxidase"/>
</dbReference>
<dbReference type="PRINTS" id="PR00757">
    <property type="entry name" value="AMINEOXDASEF"/>
</dbReference>
<comment type="caution">
    <text evidence="4">The sequence shown here is derived from an EMBL/GenBank/DDBJ whole genome shotgun (WGS) entry which is preliminary data.</text>
</comment>
<evidence type="ECO:0000256" key="2">
    <source>
        <dbReference type="ARBA" id="ARBA00023002"/>
    </source>
</evidence>
<feature type="domain" description="Amine oxidase" evidence="3">
    <location>
        <begin position="12"/>
        <end position="427"/>
    </location>
</feature>
<accession>A0ABT4RDA1</accession>
<dbReference type="Gene3D" id="3.50.50.60">
    <property type="entry name" value="FAD/NAD(P)-binding domain"/>
    <property type="match status" value="1"/>
</dbReference>
<dbReference type="PANTHER" id="PTHR42923:SF3">
    <property type="entry name" value="PROTOPORPHYRINOGEN OXIDASE"/>
    <property type="match status" value="1"/>
</dbReference>
<dbReference type="RefSeq" id="WP_202955363.1">
    <property type="nucleotide sequence ID" value="NZ_JAPCID010000004.1"/>
</dbReference>
<name>A0ABT4RDA1_9ACTN</name>
<dbReference type="Proteomes" id="UP001147700">
    <property type="component" value="Unassembled WGS sequence"/>
</dbReference>
<dbReference type="PANTHER" id="PTHR42923">
    <property type="entry name" value="PROTOPORPHYRINOGEN OXIDASE"/>
    <property type="match status" value="1"/>
</dbReference>
<evidence type="ECO:0000256" key="1">
    <source>
        <dbReference type="ARBA" id="ARBA00001974"/>
    </source>
</evidence>
<keyword evidence="2" id="KW-0560">Oxidoreductase</keyword>
<evidence type="ECO:0000313" key="4">
    <source>
        <dbReference type="EMBL" id="MDA0136490.1"/>
    </source>
</evidence>